<dbReference type="PROSITE" id="PS51677">
    <property type="entry name" value="NODB"/>
    <property type="match status" value="1"/>
</dbReference>
<feature type="chain" id="PRO_5002800341" evidence="4">
    <location>
        <begin position="24"/>
        <end position="308"/>
    </location>
</feature>
<sequence length="308" mass="32856" precursor="true">MQRLSLAAFALLATFILAVSAVAATKSHSAKATPTPAPAPAAATPAPDSSASATPVPSGTPPTGTPKITYSQCHVDGPYIAMTFDDGPHIQNTPRLLDMLKERKIHATFFMVGECVVQYPEIVKRIVAEGHEVGNHSWSHPDLAKMSEGAVHDQIQKTHDAIVNACGVAPKLLRPPYGAFTARQRAWANGTWGYKIILWDVDPEDWKIRNAEHVKTEILKHTVPGSIILSHDIHKTTIDAMPETLDTLLKKGYKFVTVSELLAMDHPATPKPKATPKPPATPAAADASTTPPATTTPAPATPVPAAKP</sequence>
<feature type="domain" description="NodB homology" evidence="5">
    <location>
        <begin position="78"/>
        <end position="256"/>
    </location>
</feature>
<comment type="caution">
    <text evidence="6">The sequence shown here is derived from an EMBL/GenBank/DDBJ whole genome shotgun (WGS) entry which is preliminary data.</text>
</comment>
<evidence type="ECO:0000256" key="1">
    <source>
        <dbReference type="ARBA" id="ARBA00022723"/>
    </source>
</evidence>
<dbReference type="Pfam" id="PF01522">
    <property type="entry name" value="Polysacc_deac_1"/>
    <property type="match status" value="1"/>
</dbReference>
<dbReference type="GO" id="GO:0005975">
    <property type="term" value="P:carbohydrate metabolic process"/>
    <property type="evidence" value="ECO:0007669"/>
    <property type="project" value="InterPro"/>
</dbReference>
<evidence type="ECO:0000256" key="2">
    <source>
        <dbReference type="ARBA" id="ARBA00022801"/>
    </source>
</evidence>
<dbReference type="CDD" id="cd10954">
    <property type="entry name" value="CE4_CtAXE_like"/>
    <property type="match status" value="1"/>
</dbReference>
<reference evidence="6 7" key="1">
    <citation type="journal article" date="2011" name="J. Bacteriol.">
        <title>Genome sequence of Chthoniobacter flavus Ellin428, an aerobic heterotrophic soil bacterium.</title>
        <authorList>
            <person name="Kant R."/>
            <person name="van Passel M.W."/>
            <person name="Palva A."/>
            <person name="Lucas S."/>
            <person name="Lapidus A."/>
            <person name="Glavina Del Rio T."/>
            <person name="Dalin E."/>
            <person name="Tice H."/>
            <person name="Bruce D."/>
            <person name="Goodwin L."/>
            <person name="Pitluck S."/>
            <person name="Larimer F.W."/>
            <person name="Land M.L."/>
            <person name="Hauser L."/>
            <person name="Sangwan P."/>
            <person name="de Vos W.M."/>
            <person name="Janssen P.H."/>
            <person name="Smidt H."/>
        </authorList>
    </citation>
    <scope>NUCLEOTIDE SEQUENCE [LARGE SCALE GENOMIC DNA]</scope>
    <source>
        <strain evidence="6 7">Ellin428</strain>
    </source>
</reference>
<dbReference type="Proteomes" id="UP000005824">
    <property type="component" value="Unassembled WGS sequence"/>
</dbReference>
<dbReference type="InParanoid" id="B4CZS3"/>
<protein>
    <submittedName>
        <fullName evidence="6">Polysaccharide deacetylase</fullName>
    </submittedName>
</protein>
<proteinExistence type="predicted"/>
<dbReference type="Gene3D" id="3.20.20.370">
    <property type="entry name" value="Glycoside hydrolase/deacetylase"/>
    <property type="match status" value="1"/>
</dbReference>
<keyword evidence="2" id="KW-0378">Hydrolase</keyword>
<dbReference type="InterPro" id="IPR011330">
    <property type="entry name" value="Glyco_hydro/deAcase_b/a-brl"/>
</dbReference>
<evidence type="ECO:0000313" key="7">
    <source>
        <dbReference type="Proteomes" id="UP000005824"/>
    </source>
</evidence>
<keyword evidence="1" id="KW-0479">Metal-binding</keyword>
<accession>B4CZS3</accession>
<dbReference type="AlphaFoldDB" id="B4CZS3"/>
<feature type="region of interest" description="Disordered" evidence="3">
    <location>
        <begin position="29"/>
        <end position="68"/>
    </location>
</feature>
<dbReference type="InterPro" id="IPR050248">
    <property type="entry name" value="Polysacc_deacetylase_ArnD"/>
</dbReference>
<dbReference type="RefSeq" id="WP_006979486.1">
    <property type="nucleotide sequence ID" value="NZ_ABVL01000005.1"/>
</dbReference>
<evidence type="ECO:0000259" key="5">
    <source>
        <dbReference type="PROSITE" id="PS51677"/>
    </source>
</evidence>
<organism evidence="6 7">
    <name type="scientific">Chthoniobacter flavus Ellin428</name>
    <dbReference type="NCBI Taxonomy" id="497964"/>
    <lineage>
        <taxon>Bacteria</taxon>
        <taxon>Pseudomonadati</taxon>
        <taxon>Verrucomicrobiota</taxon>
        <taxon>Spartobacteria</taxon>
        <taxon>Chthoniobacterales</taxon>
        <taxon>Chthoniobacteraceae</taxon>
        <taxon>Chthoniobacter</taxon>
    </lineage>
</organism>
<dbReference type="GO" id="GO:0046872">
    <property type="term" value="F:metal ion binding"/>
    <property type="evidence" value="ECO:0007669"/>
    <property type="project" value="UniProtKB-KW"/>
</dbReference>
<keyword evidence="4" id="KW-0732">Signal</keyword>
<feature type="signal peptide" evidence="4">
    <location>
        <begin position="1"/>
        <end position="23"/>
    </location>
</feature>
<evidence type="ECO:0000313" key="6">
    <source>
        <dbReference type="EMBL" id="EDY20237.1"/>
    </source>
</evidence>
<dbReference type="STRING" id="497964.CfE428DRAFT_2161"/>
<dbReference type="EMBL" id="ABVL01000005">
    <property type="protein sequence ID" value="EDY20237.1"/>
    <property type="molecule type" value="Genomic_DNA"/>
</dbReference>
<feature type="compositionally biased region" description="Pro residues" evidence="3">
    <location>
        <begin position="299"/>
        <end position="308"/>
    </location>
</feature>
<feature type="region of interest" description="Disordered" evidence="3">
    <location>
        <begin position="266"/>
        <end position="308"/>
    </location>
</feature>
<dbReference type="GO" id="GO:0016020">
    <property type="term" value="C:membrane"/>
    <property type="evidence" value="ECO:0007669"/>
    <property type="project" value="TreeGrafter"/>
</dbReference>
<keyword evidence="7" id="KW-1185">Reference proteome</keyword>
<dbReference type="GO" id="GO:0016810">
    <property type="term" value="F:hydrolase activity, acting on carbon-nitrogen (but not peptide) bonds"/>
    <property type="evidence" value="ECO:0007669"/>
    <property type="project" value="InterPro"/>
</dbReference>
<evidence type="ECO:0000256" key="3">
    <source>
        <dbReference type="SAM" id="MobiDB-lite"/>
    </source>
</evidence>
<feature type="compositionally biased region" description="Pro residues" evidence="3">
    <location>
        <begin position="269"/>
        <end position="281"/>
    </location>
</feature>
<evidence type="ECO:0000256" key="4">
    <source>
        <dbReference type="SAM" id="SignalP"/>
    </source>
</evidence>
<feature type="compositionally biased region" description="Low complexity" evidence="3">
    <location>
        <begin position="282"/>
        <end position="298"/>
    </location>
</feature>
<name>B4CZS3_9BACT</name>
<dbReference type="eggNOG" id="COG0726">
    <property type="taxonomic scope" value="Bacteria"/>
</dbReference>
<dbReference type="InterPro" id="IPR002509">
    <property type="entry name" value="NODB_dom"/>
</dbReference>
<dbReference type="SUPFAM" id="SSF88713">
    <property type="entry name" value="Glycoside hydrolase/deacetylase"/>
    <property type="match status" value="1"/>
</dbReference>
<dbReference type="PANTHER" id="PTHR10587:SF133">
    <property type="entry name" value="CHITIN DEACETYLASE 1-RELATED"/>
    <property type="match status" value="1"/>
</dbReference>
<feature type="compositionally biased region" description="Low complexity" evidence="3">
    <location>
        <begin position="30"/>
        <end position="57"/>
    </location>
</feature>
<dbReference type="PANTHER" id="PTHR10587">
    <property type="entry name" value="GLYCOSYL TRANSFERASE-RELATED"/>
    <property type="match status" value="1"/>
</dbReference>
<gene>
    <name evidence="6" type="ORF">CfE428DRAFT_2161</name>
</gene>